<accession>A0A9N8Z173</accession>
<protein>
    <submittedName>
        <fullName evidence="2">4194_t:CDS:1</fullName>
    </submittedName>
</protein>
<dbReference type="PANTHER" id="PTHR14136:SF17">
    <property type="entry name" value="BTB_POZ DOMAIN-CONTAINING PROTEIN KCTD9"/>
    <property type="match status" value="1"/>
</dbReference>
<dbReference type="InterPro" id="IPR007111">
    <property type="entry name" value="NACHT_NTPase"/>
</dbReference>
<feature type="domain" description="NACHT" evidence="1">
    <location>
        <begin position="175"/>
        <end position="333"/>
    </location>
</feature>
<evidence type="ECO:0000313" key="3">
    <source>
        <dbReference type="Proteomes" id="UP000789759"/>
    </source>
</evidence>
<reference evidence="2" key="1">
    <citation type="submission" date="2021-06" db="EMBL/GenBank/DDBJ databases">
        <authorList>
            <person name="Kallberg Y."/>
            <person name="Tangrot J."/>
            <person name="Rosling A."/>
        </authorList>
    </citation>
    <scope>NUCLEOTIDE SEQUENCE</scope>
    <source>
        <strain evidence="2">FL966</strain>
    </source>
</reference>
<sequence>DKLTSDDKQSLEIEANKFLMMPQKIEMLIDKVNSFFKPENQLTLMDINVLNVAANQFLALRHKKTWKLLKMAINKFFASSKDERERVLKNEIRNFMKTPLSVENKLSLEGKQFIESKLIADITTLEKVLEKASILGKALKEEIFEKNAKELLNLTAKENLETAVNKLITLKRKSVLLILGSGGTGKSTFNRYLARLLWEKYKQDMTQPVPLFIALAPLERFINKNQDFIEAYLQEKGKLSTDQINELRKRKFVFILDGYDEIAERDRHCYDSNMFSNWINAKIIISCRPEYLNKGYEEIFWPKKTGKRGFQELTLTPFSRTEIEQYINNYVHHFKESNSSLWDADKYIQKINDIPQIKDLVCNPILLKITLNVLPGILIDKESTQINHKVLYDEFIKKWFERAYDRLKIIQLKPEEREEFNHLNNDFTEHCLEFAFKMFIDNNKVVVDYNLENKEITSDWATLLGDLNVKYRLMRFSMPLIRRGNQHSFFHKSLRDYLIACALLDSLNDTSEATLFNKKSIIPEPAIQNFIIFSKNNANIQIASTNAITVLTRAKIQLSINLDNIRIQGADLSDGVFKNLQFVRADLNGVNFRNANLQSANFKDATLQDANLQNANLQYANLQNENIKNIYFRNANLQYAKLDTNGTVLFSNINLKYISNKLLSNDPKCNL</sequence>
<dbReference type="InterPro" id="IPR051082">
    <property type="entry name" value="Pentapeptide-BTB/POZ_domain"/>
</dbReference>
<dbReference type="InterPro" id="IPR027417">
    <property type="entry name" value="P-loop_NTPase"/>
</dbReference>
<keyword evidence="3" id="KW-1185">Reference proteome</keyword>
<dbReference type="OrthoDB" id="2383519at2759"/>
<dbReference type="EMBL" id="CAJVQA010000334">
    <property type="protein sequence ID" value="CAG8469412.1"/>
    <property type="molecule type" value="Genomic_DNA"/>
</dbReference>
<dbReference type="SUPFAM" id="SSF52540">
    <property type="entry name" value="P-loop containing nucleoside triphosphate hydrolases"/>
    <property type="match status" value="1"/>
</dbReference>
<dbReference type="Pfam" id="PF00805">
    <property type="entry name" value="Pentapeptide"/>
    <property type="match status" value="1"/>
</dbReference>
<organism evidence="2 3">
    <name type="scientific">Cetraspora pellucida</name>
    <dbReference type="NCBI Taxonomy" id="1433469"/>
    <lineage>
        <taxon>Eukaryota</taxon>
        <taxon>Fungi</taxon>
        <taxon>Fungi incertae sedis</taxon>
        <taxon>Mucoromycota</taxon>
        <taxon>Glomeromycotina</taxon>
        <taxon>Glomeromycetes</taxon>
        <taxon>Diversisporales</taxon>
        <taxon>Gigasporaceae</taxon>
        <taxon>Cetraspora</taxon>
    </lineage>
</organism>
<feature type="non-terminal residue" evidence="2">
    <location>
        <position position="1"/>
    </location>
</feature>
<proteinExistence type="predicted"/>
<name>A0A9N8Z173_9GLOM</name>
<dbReference type="PANTHER" id="PTHR14136">
    <property type="entry name" value="BTB_POZ DOMAIN-CONTAINING PROTEIN KCTD9"/>
    <property type="match status" value="1"/>
</dbReference>
<dbReference type="Pfam" id="PF05729">
    <property type="entry name" value="NACHT"/>
    <property type="match status" value="1"/>
</dbReference>
<dbReference type="SUPFAM" id="SSF141571">
    <property type="entry name" value="Pentapeptide repeat-like"/>
    <property type="match status" value="1"/>
</dbReference>
<dbReference type="Gene3D" id="3.40.50.300">
    <property type="entry name" value="P-loop containing nucleotide triphosphate hydrolases"/>
    <property type="match status" value="1"/>
</dbReference>
<dbReference type="Proteomes" id="UP000789759">
    <property type="component" value="Unassembled WGS sequence"/>
</dbReference>
<comment type="caution">
    <text evidence="2">The sequence shown here is derived from an EMBL/GenBank/DDBJ whole genome shotgun (WGS) entry which is preliminary data.</text>
</comment>
<evidence type="ECO:0000259" key="1">
    <source>
        <dbReference type="Pfam" id="PF05729"/>
    </source>
</evidence>
<dbReference type="InterPro" id="IPR001646">
    <property type="entry name" value="5peptide_repeat"/>
</dbReference>
<dbReference type="Gene3D" id="2.160.20.80">
    <property type="entry name" value="E3 ubiquitin-protein ligase SopA"/>
    <property type="match status" value="1"/>
</dbReference>
<dbReference type="AlphaFoldDB" id="A0A9N8Z173"/>
<evidence type="ECO:0000313" key="2">
    <source>
        <dbReference type="EMBL" id="CAG8469412.1"/>
    </source>
</evidence>
<gene>
    <name evidence="2" type="ORF">CPELLU_LOCUS1000</name>
</gene>